<evidence type="ECO:0000313" key="2">
    <source>
        <dbReference type="EMBL" id="OJZ83269.1"/>
    </source>
</evidence>
<dbReference type="EMBL" id="KV878246">
    <property type="protein sequence ID" value="OJZ83269.1"/>
    <property type="molecule type" value="Genomic_DNA"/>
</dbReference>
<dbReference type="VEuPathDB" id="FungiDB:ASPFODRAFT_49921"/>
<dbReference type="Proteomes" id="UP000184063">
    <property type="component" value="Unassembled WGS sequence"/>
</dbReference>
<proteinExistence type="predicted"/>
<evidence type="ECO:0000313" key="3">
    <source>
        <dbReference type="Proteomes" id="UP000184063"/>
    </source>
</evidence>
<organism evidence="2 3">
    <name type="scientific">Aspergillus luchuensis (strain CBS 106.47)</name>
    <dbReference type="NCBI Taxonomy" id="1137211"/>
    <lineage>
        <taxon>Eukaryota</taxon>
        <taxon>Fungi</taxon>
        <taxon>Dikarya</taxon>
        <taxon>Ascomycota</taxon>
        <taxon>Pezizomycotina</taxon>
        <taxon>Eurotiomycetes</taxon>
        <taxon>Eurotiomycetidae</taxon>
        <taxon>Eurotiales</taxon>
        <taxon>Aspergillaceae</taxon>
        <taxon>Aspergillus</taxon>
        <taxon>Aspergillus subgen. Circumdati</taxon>
    </lineage>
</organism>
<evidence type="ECO:0000256" key="1">
    <source>
        <dbReference type="SAM" id="MobiDB-lite"/>
    </source>
</evidence>
<name>A0A1M3T936_ASPLC</name>
<accession>A0A1M3T936</accession>
<feature type="region of interest" description="Disordered" evidence="1">
    <location>
        <begin position="130"/>
        <end position="149"/>
    </location>
</feature>
<protein>
    <submittedName>
        <fullName evidence="2">Uncharacterized protein</fullName>
    </submittedName>
</protein>
<dbReference type="AlphaFoldDB" id="A0A1M3T936"/>
<sequence>MWQRNDVSTLHVTPVVKPNKHIQYIEDYVIATGSHPACGLCDILIIWKISRFDDKAVLQSLLRLIDIAPEYNEKYLASERRLNHRTSVMVEAAMEITELGVSGKQHWRNILSNPIIESVNAGGLIQDKKQVSRDSNLQSSKPYGNKINN</sequence>
<reference evidence="3" key="1">
    <citation type="journal article" date="2017" name="Genome Biol.">
        <title>Comparative genomics reveals high biological diversity and specific adaptations in the industrially and medically important fungal genus Aspergillus.</title>
        <authorList>
            <person name="de Vries R.P."/>
            <person name="Riley R."/>
            <person name="Wiebenga A."/>
            <person name="Aguilar-Osorio G."/>
            <person name="Amillis S."/>
            <person name="Uchima C.A."/>
            <person name="Anderluh G."/>
            <person name="Asadollahi M."/>
            <person name="Askin M."/>
            <person name="Barry K."/>
            <person name="Battaglia E."/>
            <person name="Bayram O."/>
            <person name="Benocci T."/>
            <person name="Braus-Stromeyer S.A."/>
            <person name="Caldana C."/>
            <person name="Canovas D."/>
            <person name="Cerqueira G.C."/>
            <person name="Chen F."/>
            <person name="Chen W."/>
            <person name="Choi C."/>
            <person name="Clum A."/>
            <person name="Dos Santos R.A."/>
            <person name="Damasio A.R."/>
            <person name="Diallinas G."/>
            <person name="Emri T."/>
            <person name="Fekete E."/>
            <person name="Flipphi M."/>
            <person name="Freyberg S."/>
            <person name="Gallo A."/>
            <person name="Gournas C."/>
            <person name="Habgood R."/>
            <person name="Hainaut M."/>
            <person name="Harispe M.L."/>
            <person name="Henrissat B."/>
            <person name="Hilden K.S."/>
            <person name="Hope R."/>
            <person name="Hossain A."/>
            <person name="Karabika E."/>
            <person name="Karaffa L."/>
            <person name="Karanyi Z."/>
            <person name="Krasevec N."/>
            <person name="Kuo A."/>
            <person name="Kusch H."/>
            <person name="LaButti K."/>
            <person name="Lagendijk E.L."/>
            <person name="Lapidus A."/>
            <person name="Levasseur A."/>
            <person name="Lindquist E."/>
            <person name="Lipzen A."/>
            <person name="Logrieco A.F."/>
            <person name="MacCabe A."/>
            <person name="Maekelae M.R."/>
            <person name="Malavazi I."/>
            <person name="Melin P."/>
            <person name="Meyer V."/>
            <person name="Mielnichuk N."/>
            <person name="Miskei M."/>
            <person name="Molnar A.P."/>
            <person name="Mule G."/>
            <person name="Ngan C.Y."/>
            <person name="Orejas M."/>
            <person name="Orosz E."/>
            <person name="Ouedraogo J.P."/>
            <person name="Overkamp K.M."/>
            <person name="Park H.-S."/>
            <person name="Perrone G."/>
            <person name="Piumi F."/>
            <person name="Punt P.J."/>
            <person name="Ram A.F."/>
            <person name="Ramon A."/>
            <person name="Rauscher S."/>
            <person name="Record E."/>
            <person name="Riano-Pachon D.M."/>
            <person name="Robert V."/>
            <person name="Roehrig J."/>
            <person name="Ruller R."/>
            <person name="Salamov A."/>
            <person name="Salih N.S."/>
            <person name="Samson R.A."/>
            <person name="Sandor E."/>
            <person name="Sanguinetti M."/>
            <person name="Schuetze T."/>
            <person name="Sepcic K."/>
            <person name="Shelest E."/>
            <person name="Sherlock G."/>
            <person name="Sophianopoulou V."/>
            <person name="Squina F.M."/>
            <person name="Sun H."/>
            <person name="Susca A."/>
            <person name="Todd R.B."/>
            <person name="Tsang A."/>
            <person name="Unkles S.E."/>
            <person name="van de Wiele N."/>
            <person name="van Rossen-Uffink D."/>
            <person name="Oliveira J.V."/>
            <person name="Vesth T.C."/>
            <person name="Visser J."/>
            <person name="Yu J.-H."/>
            <person name="Zhou M."/>
            <person name="Andersen M.R."/>
            <person name="Archer D.B."/>
            <person name="Baker S.E."/>
            <person name="Benoit I."/>
            <person name="Brakhage A.A."/>
            <person name="Braus G.H."/>
            <person name="Fischer R."/>
            <person name="Frisvad J.C."/>
            <person name="Goldman G.H."/>
            <person name="Houbraken J."/>
            <person name="Oakley B."/>
            <person name="Pocsi I."/>
            <person name="Scazzocchio C."/>
            <person name="Seiboth B."/>
            <person name="vanKuyk P.A."/>
            <person name="Wortman J."/>
            <person name="Dyer P.S."/>
            <person name="Grigoriev I.V."/>
        </authorList>
    </citation>
    <scope>NUCLEOTIDE SEQUENCE [LARGE SCALE GENOMIC DNA]</scope>
    <source>
        <strain evidence="3">CBS 106.47</strain>
    </source>
</reference>
<feature type="compositionally biased region" description="Polar residues" evidence="1">
    <location>
        <begin position="133"/>
        <end position="149"/>
    </location>
</feature>
<gene>
    <name evidence="2" type="ORF">ASPFODRAFT_49921</name>
</gene>